<comment type="catalytic activity">
    <reaction evidence="1 5">
        <text>[protein]-peptidylproline (omega=180) = [protein]-peptidylproline (omega=0)</text>
        <dbReference type="Rhea" id="RHEA:16237"/>
        <dbReference type="Rhea" id="RHEA-COMP:10747"/>
        <dbReference type="Rhea" id="RHEA-COMP:10748"/>
        <dbReference type="ChEBI" id="CHEBI:83833"/>
        <dbReference type="ChEBI" id="CHEBI:83834"/>
        <dbReference type="EC" id="5.2.1.8"/>
    </reaction>
</comment>
<dbReference type="PIRSF" id="PIRSF001467">
    <property type="entry name" value="Peptidylpro_ismrse"/>
    <property type="match status" value="1"/>
</dbReference>
<keyword evidence="3 5" id="KW-0413">Isomerase</keyword>
<dbReference type="PROSITE" id="PS50072">
    <property type="entry name" value="CSA_PPIASE_2"/>
    <property type="match status" value="1"/>
</dbReference>
<evidence type="ECO:0000259" key="6">
    <source>
        <dbReference type="PROSITE" id="PS50072"/>
    </source>
</evidence>
<dbReference type="VEuPathDB" id="FungiDB:sscle_04g032530"/>
<dbReference type="Gene3D" id="2.40.100.10">
    <property type="entry name" value="Cyclophilin-like"/>
    <property type="match status" value="1"/>
</dbReference>
<dbReference type="SUPFAM" id="SSF50891">
    <property type="entry name" value="Cyclophilin-like"/>
    <property type="match status" value="1"/>
</dbReference>
<dbReference type="OrthoDB" id="271386at2759"/>
<dbReference type="InterPro" id="IPR029000">
    <property type="entry name" value="Cyclophilin-like_dom_sf"/>
</dbReference>
<dbReference type="PRINTS" id="PR00153">
    <property type="entry name" value="CSAPPISMRASE"/>
</dbReference>
<dbReference type="AlphaFoldDB" id="A0A1D9Q1R6"/>
<evidence type="ECO:0000256" key="5">
    <source>
        <dbReference type="RuleBase" id="RU363019"/>
    </source>
</evidence>
<dbReference type="FunFam" id="2.40.100.10:FF:000095">
    <property type="entry name" value="Peptidyl-prolyl cis-trans isomerase"/>
    <property type="match status" value="1"/>
</dbReference>
<accession>A0A1D9Q1R6</accession>
<dbReference type="InterPro" id="IPR044666">
    <property type="entry name" value="Cyclophilin_A-like"/>
</dbReference>
<feature type="domain" description="PPIase cyclophilin-type" evidence="6">
    <location>
        <begin position="6"/>
        <end position="163"/>
    </location>
</feature>
<dbReference type="EC" id="5.2.1.8" evidence="5"/>
<dbReference type="InterPro" id="IPR024936">
    <property type="entry name" value="Cyclophilin-type_PPIase"/>
</dbReference>
<gene>
    <name evidence="7" type="ORF">sscle_04g032530</name>
</gene>
<comment type="function">
    <text evidence="5">PPIases accelerate the folding of proteins. It catalyzes the cis-trans isomerization of proline imidic peptide bonds in oligopeptides.</text>
</comment>
<comment type="similarity">
    <text evidence="4">Belongs to the cyclophilin-type PPIase family. PPIL3 subfamily.</text>
</comment>
<dbReference type="GO" id="GO:0003755">
    <property type="term" value="F:peptidyl-prolyl cis-trans isomerase activity"/>
    <property type="evidence" value="ECO:0007669"/>
    <property type="project" value="UniProtKB-UniRule"/>
</dbReference>
<dbReference type="Proteomes" id="UP000177798">
    <property type="component" value="Chromosome 4"/>
</dbReference>
<keyword evidence="2 5" id="KW-0697">Rotamase</keyword>
<evidence type="ECO:0000313" key="8">
    <source>
        <dbReference type="Proteomes" id="UP000177798"/>
    </source>
</evidence>
<dbReference type="EMBL" id="CP017817">
    <property type="protein sequence ID" value="APA08483.1"/>
    <property type="molecule type" value="Genomic_DNA"/>
</dbReference>
<name>A0A1D9Q1R6_SCLS1</name>
<evidence type="ECO:0000256" key="3">
    <source>
        <dbReference type="ARBA" id="ARBA00023235"/>
    </source>
</evidence>
<dbReference type="PANTHER" id="PTHR45625">
    <property type="entry name" value="PEPTIDYL-PROLYL CIS-TRANS ISOMERASE-RELATED"/>
    <property type="match status" value="1"/>
</dbReference>
<sequence>MSVTLHTSLGDIKIEVFCESVPKTAENFLALCASSYYTQSPIHRLIPTFMFQTGAPSPTNPIFSSPPPKSGTSIWETPFADEILPTLRHNARGIVSMANKGPCTNGSQFFILFAPAPHLDGQNTVFGHVIGEEGMRVLGELERLEVDRKNRPLEKVVIERVTVHANPLAG</sequence>
<dbReference type="CDD" id="cd01928">
    <property type="entry name" value="Cyclophilin_PPIL3_like"/>
    <property type="match status" value="1"/>
</dbReference>
<organism evidence="7 8">
    <name type="scientific">Sclerotinia sclerotiorum (strain ATCC 18683 / 1980 / Ss-1)</name>
    <name type="common">White mold</name>
    <name type="synonym">Whetzelinia sclerotiorum</name>
    <dbReference type="NCBI Taxonomy" id="665079"/>
    <lineage>
        <taxon>Eukaryota</taxon>
        <taxon>Fungi</taxon>
        <taxon>Dikarya</taxon>
        <taxon>Ascomycota</taxon>
        <taxon>Pezizomycotina</taxon>
        <taxon>Leotiomycetes</taxon>
        <taxon>Helotiales</taxon>
        <taxon>Sclerotiniaceae</taxon>
        <taxon>Sclerotinia</taxon>
    </lineage>
</organism>
<dbReference type="PANTHER" id="PTHR45625:SF2">
    <property type="entry name" value="PEPTIDYL-PROLYL CIS-TRANS ISOMERASE-LIKE 3"/>
    <property type="match status" value="1"/>
</dbReference>
<dbReference type="InterPro" id="IPR002130">
    <property type="entry name" value="Cyclophilin-type_PPIase_dom"/>
</dbReference>
<proteinExistence type="inferred from homology"/>
<evidence type="ECO:0000256" key="4">
    <source>
        <dbReference type="ARBA" id="ARBA00038286"/>
    </source>
</evidence>
<protein>
    <recommendedName>
        <fullName evidence="5">Peptidyl-prolyl cis-trans isomerase</fullName>
        <shortName evidence="5">PPIase</shortName>
        <ecNumber evidence="5">5.2.1.8</ecNumber>
    </recommendedName>
</protein>
<evidence type="ECO:0000256" key="1">
    <source>
        <dbReference type="ARBA" id="ARBA00000971"/>
    </source>
</evidence>
<evidence type="ECO:0000313" key="7">
    <source>
        <dbReference type="EMBL" id="APA08483.1"/>
    </source>
</evidence>
<reference evidence="8" key="1">
    <citation type="journal article" date="2017" name="Genome Biol. Evol.">
        <title>The complete genome sequence of the phytopathogenic fungus Sclerotinia sclerotiorum reveals insights into the genome architecture of broad host range pathogens.</title>
        <authorList>
            <person name="Derbyshire M."/>
            <person name="Denton-Giles M."/>
            <person name="Hegedus D."/>
            <person name="Seifbarghy S."/>
            <person name="Rollins J."/>
            <person name="van Kan J."/>
            <person name="Seidl M.F."/>
            <person name="Faino L."/>
            <person name="Mbengue M."/>
            <person name="Navaud O."/>
            <person name="Raffaele S."/>
            <person name="Hammond-Kosack K."/>
            <person name="Heard S."/>
            <person name="Oliver R."/>
        </authorList>
    </citation>
    <scope>NUCLEOTIDE SEQUENCE [LARGE SCALE GENOMIC DNA]</scope>
    <source>
        <strain evidence="8">ATCC 18683 / 1980 / Ss-1</strain>
    </source>
</reference>
<dbReference type="Pfam" id="PF00160">
    <property type="entry name" value="Pro_isomerase"/>
    <property type="match status" value="1"/>
</dbReference>
<evidence type="ECO:0000256" key="2">
    <source>
        <dbReference type="ARBA" id="ARBA00023110"/>
    </source>
</evidence>